<evidence type="ECO:0000313" key="3">
    <source>
        <dbReference type="Proteomes" id="UP000243217"/>
    </source>
</evidence>
<accession>A0A1V9Z063</accession>
<organism evidence="2 3">
    <name type="scientific">Thraustotheca clavata</name>
    <dbReference type="NCBI Taxonomy" id="74557"/>
    <lineage>
        <taxon>Eukaryota</taxon>
        <taxon>Sar</taxon>
        <taxon>Stramenopiles</taxon>
        <taxon>Oomycota</taxon>
        <taxon>Saprolegniomycetes</taxon>
        <taxon>Saprolegniales</taxon>
        <taxon>Achlyaceae</taxon>
        <taxon>Thraustotheca</taxon>
    </lineage>
</organism>
<evidence type="ECO:0000313" key="2">
    <source>
        <dbReference type="EMBL" id="OQR91313.1"/>
    </source>
</evidence>
<dbReference type="AlphaFoldDB" id="A0A1V9Z063"/>
<keyword evidence="3" id="KW-1185">Reference proteome</keyword>
<reference evidence="2 3" key="1">
    <citation type="journal article" date="2014" name="Genome Biol. Evol.">
        <title>The secreted proteins of Achlya hypogyna and Thraustotheca clavata identify the ancestral oomycete secretome and reveal gene acquisitions by horizontal gene transfer.</title>
        <authorList>
            <person name="Misner I."/>
            <person name="Blouin N."/>
            <person name="Leonard G."/>
            <person name="Richards T.A."/>
            <person name="Lane C.E."/>
        </authorList>
    </citation>
    <scope>NUCLEOTIDE SEQUENCE [LARGE SCALE GENOMIC DNA]</scope>
    <source>
        <strain evidence="2 3">ATCC 34112</strain>
    </source>
</reference>
<dbReference type="Proteomes" id="UP000243217">
    <property type="component" value="Unassembled WGS sequence"/>
</dbReference>
<evidence type="ECO:0000256" key="1">
    <source>
        <dbReference type="SAM" id="MobiDB-lite"/>
    </source>
</evidence>
<sequence>MTELASYSSPKKIACINALPVQLEPLEHKPKHTIDTTDIIQQFDPNVSPPKSKLEKLSSNCHTFPPKDNFKQ</sequence>
<comment type="caution">
    <text evidence="2">The sequence shown here is derived from an EMBL/GenBank/DDBJ whole genome shotgun (WGS) entry which is preliminary data.</text>
</comment>
<dbReference type="OrthoDB" id="10342056at2759"/>
<name>A0A1V9Z063_9STRA</name>
<feature type="region of interest" description="Disordered" evidence="1">
    <location>
        <begin position="48"/>
        <end position="72"/>
    </location>
</feature>
<protein>
    <submittedName>
        <fullName evidence="2">Uncharacterized protein</fullName>
    </submittedName>
</protein>
<gene>
    <name evidence="2" type="ORF">THRCLA_22475</name>
</gene>
<dbReference type="EMBL" id="JNBS01002436">
    <property type="protein sequence ID" value="OQR91313.1"/>
    <property type="molecule type" value="Genomic_DNA"/>
</dbReference>
<proteinExistence type="predicted"/>